<proteinExistence type="predicted"/>
<protein>
    <submittedName>
        <fullName evidence="1">Uncharacterized protein</fullName>
    </submittedName>
</protein>
<keyword evidence="2" id="KW-1185">Reference proteome</keyword>
<reference evidence="1 2" key="1">
    <citation type="submission" date="2018-03" db="EMBL/GenBank/DDBJ databases">
        <title>Genomic Encyclopedia of Archaeal and Bacterial Type Strains, Phase II (KMG-II): from individual species to whole genera.</title>
        <authorList>
            <person name="Goeker M."/>
        </authorList>
    </citation>
    <scope>NUCLEOTIDE SEQUENCE [LARGE SCALE GENOMIC DNA]</scope>
    <source>
        <strain evidence="1 2">DSM 44946</strain>
    </source>
</reference>
<organism evidence="1 2">
    <name type="scientific">Planifilum fimeticola</name>
    <dbReference type="NCBI Taxonomy" id="201975"/>
    <lineage>
        <taxon>Bacteria</taxon>
        <taxon>Bacillati</taxon>
        <taxon>Bacillota</taxon>
        <taxon>Bacilli</taxon>
        <taxon>Bacillales</taxon>
        <taxon>Thermoactinomycetaceae</taxon>
        <taxon>Planifilum</taxon>
    </lineage>
</organism>
<sequence>MSGLGRTGADGIKPPLSFISTVSDCFLHNYNCVLVRIRRCPPLIRLPNPISNVIRARDILRDVIIQAFEEAGWPEDGLDHDDFGIRATEQGHVTSKGQIGRKAKELSYNADRSLDSVFNQMKMITELFRILGWLMPVPDSRSRFLVTPLGRQVSKFTGATFDTIKSRSRVISEHELLRSSLLNVCFPHPHTNANYGYSQRTFLLILRVAEAVGGYLTREEMMLTALEVSNDRSAKAVKICTDKIKAWRTGQASFESAMDAFLRSNSKADGTPVQFSSLANYTRFTLAVIRDVGWFEVKTAKELPHNVRQEYVTELGPSKARHVQVNTLTNAGREELTRVSTLKDIRWQDLQGADEKDLAWLVVLFMASKACREIDATLAAKLDRGASVLRNLGVKVDTVRSGKLKPLPILFEPSQQLPSRVLLHAEKLVR</sequence>
<comment type="caution">
    <text evidence="1">The sequence shown here is derived from an EMBL/GenBank/DDBJ whole genome shotgun (WGS) entry which is preliminary data.</text>
</comment>
<accession>A0A2T0LA69</accession>
<dbReference type="Proteomes" id="UP000237797">
    <property type="component" value="Unassembled WGS sequence"/>
</dbReference>
<evidence type="ECO:0000313" key="1">
    <source>
        <dbReference type="EMBL" id="PRX38644.1"/>
    </source>
</evidence>
<gene>
    <name evidence="1" type="ORF">CLV97_14220</name>
</gene>
<name>A0A2T0LA69_9BACL</name>
<dbReference type="AlphaFoldDB" id="A0A2T0LA69"/>
<evidence type="ECO:0000313" key="2">
    <source>
        <dbReference type="Proteomes" id="UP000237797"/>
    </source>
</evidence>
<dbReference type="EMBL" id="PVNE01000042">
    <property type="protein sequence ID" value="PRX38644.1"/>
    <property type="molecule type" value="Genomic_DNA"/>
</dbReference>